<keyword evidence="2" id="KW-1185">Reference proteome</keyword>
<reference evidence="3" key="2">
    <citation type="submission" date="2019-09" db="UniProtKB">
        <authorList>
            <consortium name="WormBaseParasite"/>
        </authorList>
    </citation>
    <scope>IDENTIFICATION</scope>
</reference>
<dbReference type="GO" id="GO:0046785">
    <property type="term" value="P:microtubule polymerization"/>
    <property type="evidence" value="ECO:0007669"/>
    <property type="project" value="InterPro"/>
</dbReference>
<dbReference type="Proteomes" id="UP000050761">
    <property type="component" value="Unassembled WGS sequence"/>
</dbReference>
<name>A0A3P7WZT8_HELPZ</name>
<dbReference type="GO" id="GO:0030951">
    <property type="term" value="P:establishment or maintenance of microtubule cytoskeleton polarity"/>
    <property type="evidence" value="ECO:0007669"/>
    <property type="project" value="InterPro"/>
</dbReference>
<dbReference type="InterPro" id="IPR045110">
    <property type="entry name" value="XMAP215"/>
</dbReference>
<dbReference type="AlphaFoldDB" id="A0A3P7WZT8"/>
<dbReference type="InterPro" id="IPR011989">
    <property type="entry name" value="ARM-like"/>
</dbReference>
<dbReference type="OrthoDB" id="205662at2759"/>
<dbReference type="GO" id="GO:0007051">
    <property type="term" value="P:spindle organization"/>
    <property type="evidence" value="ECO:0007669"/>
    <property type="project" value="InterPro"/>
</dbReference>
<proteinExistence type="predicted"/>
<gene>
    <name evidence="1" type="ORF">HPBE_LOCUS5908</name>
</gene>
<organism evidence="1">
    <name type="scientific">Heligmosomoides polygyrus</name>
    <name type="common">Parasitic roundworm</name>
    <dbReference type="NCBI Taxonomy" id="6339"/>
    <lineage>
        <taxon>Eukaryota</taxon>
        <taxon>Metazoa</taxon>
        <taxon>Ecdysozoa</taxon>
        <taxon>Nematoda</taxon>
        <taxon>Chromadorea</taxon>
        <taxon>Rhabditida</taxon>
        <taxon>Rhabditina</taxon>
        <taxon>Rhabditomorpha</taxon>
        <taxon>Strongyloidea</taxon>
        <taxon>Heligmosomidae</taxon>
        <taxon>Heligmosomoides</taxon>
    </lineage>
</organism>
<dbReference type="GO" id="GO:0051010">
    <property type="term" value="F:microtubule plus-end binding"/>
    <property type="evidence" value="ECO:0007669"/>
    <property type="project" value="InterPro"/>
</dbReference>
<dbReference type="Gene3D" id="1.25.10.10">
    <property type="entry name" value="Leucine-rich Repeat Variant"/>
    <property type="match status" value="1"/>
</dbReference>
<dbReference type="PANTHER" id="PTHR12609">
    <property type="entry name" value="MICROTUBULE ASSOCIATED PROTEIN XMAP215"/>
    <property type="match status" value="1"/>
</dbReference>
<protein>
    <submittedName>
        <fullName evidence="3">TSPc domain-containing protein</fullName>
    </submittedName>
</protein>
<dbReference type="WBParaSite" id="HPBE_0000590701-mRNA-1">
    <property type="protein sequence ID" value="HPBE_0000590701-mRNA-1"/>
    <property type="gene ID" value="HPBE_0000590701"/>
</dbReference>
<dbReference type="GO" id="GO:0061863">
    <property type="term" value="F:microtubule plus end polymerase"/>
    <property type="evidence" value="ECO:0007669"/>
    <property type="project" value="InterPro"/>
</dbReference>
<evidence type="ECO:0000313" key="3">
    <source>
        <dbReference type="WBParaSite" id="HPBE_0000590701-mRNA-1"/>
    </source>
</evidence>
<dbReference type="EMBL" id="UZAH01025562">
    <property type="protein sequence ID" value="VDO66226.1"/>
    <property type="molecule type" value="Genomic_DNA"/>
</dbReference>
<evidence type="ECO:0000313" key="2">
    <source>
        <dbReference type="Proteomes" id="UP000050761"/>
    </source>
</evidence>
<accession>A0A3P7WZT8</accession>
<reference evidence="1 2" key="1">
    <citation type="submission" date="2018-11" db="EMBL/GenBank/DDBJ databases">
        <authorList>
            <consortium name="Pathogen Informatics"/>
        </authorList>
    </citation>
    <scope>NUCLEOTIDE SEQUENCE [LARGE SCALE GENOMIC DNA]</scope>
</reference>
<evidence type="ECO:0000313" key="1">
    <source>
        <dbReference type="EMBL" id="VDO66226.1"/>
    </source>
</evidence>
<sequence length="115" mass="12444">MSFKRHGTSALGLMEVLTGGFLPDLTDQGGEGPLVYSRVAPATGRGTIPKGLFILRDSSDKSDESAARGSMDAWDFADEVDVLSKLPANFDELRESKKWQERKEALDALAALLDS</sequence>